<sequence>MRDLVLLVILGWIFIQAFMRPWIGILGWTWLSIMNPHQLSWALKTMPFAAAIGGATLIGLFISKDRRDYSLNRENVTLMIFMLWMCITLPFSMIWDESFDLWKRVMKIDLMILVTMVLLHSKRHMMLLTWVLVFSIGFFGVKGGAFTLLTGGSYKVWGPENTYIDGNNEVALAIVIVIPLMRFLQMQMKARWAKAVMTICMVLMALAALGSHSRGALLAIGAMALVLWWRGKNKFVGAIVMVVVAVALLSLMPAEWWERMNTIKSYQQDESALGRINAWGMAWNLAKSNFFGGGFYIWTGVIFAIYGPDPTDVHAAHSIYFMVLGEQGFVGLFLFLLLFTMVWFSAGALRTQARGKPETQWLSDLGGMLQVSLAGYAVGGAFLSLSYWDLPYNLLVLAVVGRRWLARKEWLREKDEPIIYWPEFLKKRFEKKKHVPLP</sequence>
<reference evidence="8 9" key="1">
    <citation type="submission" date="2024-08" db="EMBL/GenBank/DDBJ databases">
        <authorList>
            <person name="Lu H."/>
        </authorList>
    </citation>
    <scope>NUCLEOTIDE SEQUENCE [LARGE SCALE GENOMIC DNA]</scope>
    <source>
        <strain evidence="8 9">BYS78W</strain>
    </source>
</reference>
<dbReference type="InterPro" id="IPR017528">
    <property type="entry name" value="CHP03097O-antigen_lig-rel"/>
</dbReference>
<dbReference type="NCBIfam" id="TIGR03097">
    <property type="entry name" value="PEP_O_lig_1"/>
    <property type="match status" value="1"/>
</dbReference>
<feature type="domain" description="DUF5935" evidence="7">
    <location>
        <begin position="1"/>
        <end position="186"/>
    </location>
</feature>
<dbReference type="PANTHER" id="PTHR37422:SF13">
    <property type="entry name" value="LIPOPOLYSACCHARIDE BIOSYNTHESIS PROTEIN PA4999-RELATED"/>
    <property type="match status" value="1"/>
</dbReference>
<feature type="transmembrane region" description="Helical" evidence="5">
    <location>
        <begin position="290"/>
        <end position="308"/>
    </location>
</feature>
<comment type="caution">
    <text evidence="8">The sequence shown here is derived from an EMBL/GenBank/DDBJ whole genome shotgun (WGS) entry which is preliminary data.</text>
</comment>
<dbReference type="InterPro" id="IPR051533">
    <property type="entry name" value="WaaL-like"/>
</dbReference>
<comment type="subcellular location">
    <subcellularLocation>
        <location evidence="1">Membrane</location>
        <topology evidence="1">Multi-pass membrane protein</topology>
    </subcellularLocation>
</comment>
<protein>
    <submittedName>
        <fullName evidence="8">O-glycosylation ligase, exosortase A system-associated</fullName>
    </submittedName>
</protein>
<keyword evidence="4 5" id="KW-0472">Membrane</keyword>
<feature type="transmembrane region" description="Helical" evidence="5">
    <location>
        <begin position="235"/>
        <end position="254"/>
    </location>
</feature>
<dbReference type="GO" id="GO:0016874">
    <property type="term" value="F:ligase activity"/>
    <property type="evidence" value="ECO:0007669"/>
    <property type="project" value="UniProtKB-KW"/>
</dbReference>
<feature type="transmembrane region" description="Helical" evidence="5">
    <location>
        <begin position="43"/>
        <end position="63"/>
    </location>
</feature>
<dbReference type="RefSeq" id="WP_394407020.1">
    <property type="nucleotide sequence ID" value="NZ_JBIGIC010000002.1"/>
</dbReference>
<feature type="transmembrane region" description="Helical" evidence="5">
    <location>
        <begin position="166"/>
        <end position="184"/>
    </location>
</feature>
<dbReference type="EMBL" id="JBIGIC010000002">
    <property type="protein sequence ID" value="MFG6486100.1"/>
    <property type="molecule type" value="Genomic_DNA"/>
</dbReference>
<evidence type="ECO:0000256" key="5">
    <source>
        <dbReference type="SAM" id="Phobius"/>
    </source>
</evidence>
<proteinExistence type="predicted"/>
<name>A0ABW7H8F9_9BURK</name>
<keyword evidence="8" id="KW-0436">Ligase</keyword>
<evidence type="ECO:0000259" key="6">
    <source>
        <dbReference type="Pfam" id="PF04932"/>
    </source>
</evidence>
<organism evidence="8 9">
    <name type="scientific">Pelomonas candidula</name>
    <dbReference type="NCBI Taxonomy" id="3299025"/>
    <lineage>
        <taxon>Bacteria</taxon>
        <taxon>Pseudomonadati</taxon>
        <taxon>Pseudomonadota</taxon>
        <taxon>Betaproteobacteria</taxon>
        <taxon>Burkholderiales</taxon>
        <taxon>Sphaerotilaceae</taxon>
        <taxon>Roseateles</taxon>
    </lineage>
</organism>
<evidence type="ECO:0000256" key="3">
    <source>
        <dbReference type="ARBA" id="ARBA00022989"/>
    </source>
</evidence>
<evidence type="ECO:0000256" key="4">
    <source>
        <dbReference type="ARBA" id="ARBA00023136"/>
    </source>
</evidence>
<keyword evidence="3 5" id="KW-1133">Transmembrane helix</keyword>
<accession>A0ABW7H8F9</accession>
<dbReference type="PANTHER" id="PTHR37422">
    <property type="entry name" value="TEICHURONIC ACID BIOSYNTHESIS PROTEIN TUAE"/>
    <property type="match status" value="1"/>
</dbReference>
<feature type="transmembrane region" description="Helical" evidence="5">
    <location>
        <begin position="75"/>
        <end position="95"/>
    </location>
</feature>
<evidence type="ECO:0000313" key="8">
    <source>
        <dbReference type="EMBL" id="MFG6486100.1"/>
    </source>
</evidence>
<dbReference type="Pfam" id="PF19358">
    <property type="entry name" value="DUF5935"/>
    <property type="match status" value="1"/>
</dbReference>
<keyword evidence="9" id="KW-1185">Reference proteome</keyword>
<feature type="domain" description="O-antigen ligase-related" evidence="6">
    <location>
        <begin position="200"/>
        <end position="336"/>
    </location>
</feature>
<feature type="transmembrane region" description="Helical" evidence="5">
    <location>
        <begin position="101"/>
        <end position="119"/>
    </location>
</feature>
<evidence type="ECO:0000259" key="7">
    <source>
        <dbReference type="Pfam" id="PF19358"/>
    </source>
</evidence>
<feature type="transmembrane region" description="Helical" evidence="5">
    <location>
        <begin position="361"/>
        <end position="384"/>
    </location>
</feature>
<evidence type="ECO:0000256" key="2">
    <source>
        <dbReference type="ARBA" id="ARBA00022692"/>
    </source>
</evidence>
<evidence type="ECO:0000256" key="1">
    <source>
        <dbReference type="ARBA" id="ARBA00004141"/>
    </source>
</evidence>
<dbReference type="Proteomes" id="UP001606134">
    <property type="component" value="Unassembled WGS sequence"/>
</dbReference>
<keyword evidence="2 5" id="KW-0812">Transmembrane</keyword>
<feature type="transmembrane region" description="Helical" evidence="5">
    <location>
        <begin position="328"/>
        <end position="349"/>
    </location>
</feature>
<feature type="transmembrane region" description="Helical" evidence="5">
    <location>
        <begin position="126"/>
        <end position="146"/>
    </location>
</feature>
<dbReference type="InterPro" id="IPR045979">
    <property type="entry name" value="DUF5935"/>
</dbReference>
<dbReference type="Pfam" id="PF04932">
    <property type="entry name" value="Wzy_C"/>
    <property type="match status" value="1"/>
</dbReference>
<evidence type="ECO:0000313" key="9">
    <source>
        <dbReference type="Proteomes" id="UP001606134"/>
    </source>
</evidence>
<feature type="transmembrane region" description="Helical" evidence="5">
    <location>
        <begin position="196"/>
        <end position="229"/>
    </location>
</feature>
<gene>
    <name evidence="8" type="ORF">ACG04R_05405</name>
</gene>
<dbReference type="InterPro" id="IPR007016">
    <property type="entry name" value="O-antigen_ligase-rel_domated"/>
</dbReference>